<name>A0A9D4A3P5_9ROSI</name>
<comment type="caution">
    <text evidence="1">The sequence shown here is derived from an EMBL/GenBank/DDBJ whole genome shotgun (WGS) entry which is preliminary data.</text>
</comment>
<keyword evidence="2" id="KW-1185">Reference proteome</keyword>
<evidence type="ECO:0000313" key="2">
    <source>
        <dbReference type="Proteomes" id="UP000828251"/>
    </source>
</evidence>
<protein>
    <submittedName>
        <fullName evidence="1">Uncharacterized protein</fullName>
    </submittedName>
</protein>
<dbReference type="Proteomes" id="UP000828251">
    <property type="component" value="Unassembled WGS sequence"/>
</dbReference>
<accession>A0A9D4A3P5</accession>
<organism evidence="1 2">
    <name type="scientific">Gossypium stocksii</name>
    <dbReference type="NCBI Taxonomy" id="47602"/>
    <lineage>
        <taxon>Eukaryota</taxon>
        <taxon>Viridiplantae</taxon>
        <taxon>Streptophyta</taxon>
        <taxon>Embryophyta</taxon>
        <taxon>Tracheophyta</taxon>
        <taxon>Spermatophyta</taxon>
        <taxon>Magnoliopsida</taxon>
        <taxon>eudicotyledons</taxon>
        <taxon>Gunneridae</taxon>
        <taxon>Pentapetalae</taxon>
        <taxon>rosids</taxon>
        <taxon>malvids</taxon>
        <taxon>Malvales</taxon>
        <taxon>Malvaceae</taxon>
        <taxon>Malvoideae</taxon>
        <taxon>Gossypium</taxon>
    </lineage>
</organism>
<reference evidence="1 2" key="1">
    <citation type="journal article" date="2021" name="Plant Biotechnol. J.">
        <title>Multi-omics assisted identification of the key and species-specific regulatory components of drought-tolerant mechanisms in Gossypium stocksii.</title>
        <authorList>
            <person name="Yu D."/>
            <person name="Ke L."/>
            <person name="Zhang D."/>
            <person name="Wu Y."/>
            <person name="Sun Y."/>
            <person name="Mei J."/>
            <person name="Sun J."/>
            <person name="Sun Y."/>
        </authorList>
    </citation>
    <scope>NUCLEOTIDE SEQUENCE [LARGE SCALE GENOMIC DNA]</scope>
    <source>
        <strain evidence="2">cv. E1</strain>
        <tissue evidence="1">Leaf</tissue>
    </source>
</reference>
<gene>
    <name evidence="1" type="ORF">J1N35_023453</name>
</gene>
<dbReference type="EMBL" id="JAIQCV010000007">
    <property type="protein sequence ID" value="KAH1083692.1"/>
    <property type="molecule type" value="Genomic_DNA"/>
</dbReference>
<dbReference type="AlphaFoldDB" id="A0A9D4A3P5"/>
<sequence length="77" mass="8667">MSVKYKGQGNVRECIMKIFYVASKLKALKIKLSKELLILMVLGLKAIMATITPPHHHRIWWSVTCKNEGLPVPLGPP</sequence>
<proteinExistence type="predicted"/>
<evidence type="ECO:0000313" key="1">
    <source>
        <dbReference type="EMBL" id="KAH1083692.1"/>
    </source>
</evidence>